<gene>
    <name evidence="2" type="ORF">HannXRQ_Chr13g0408191</name>
    <name evidence="1" type="ORF">HanXRQr2_Chr13g0594081</name>
</gene>
<dbReference type="EMBL" id="MNCJ02000328">
    <property type="protein sequence ID" value="KAF5773906.1"/>
    <property type="molecule type" value="Genomic_DNA"/>
</dbReference>
<evidence type="ECO:0000313" key="2">
    <source>
        <dbReference type="EMBL" id="OTG02002.1"/>
    </source>
</evidence>
<dbReference type="PANTHER" id="PTHR31458">
    <property type="entry name" value="POLYGALACTURONASE 1 BETA-LIKE PROTEIN 2"/>
    <property type="match status" value="1"/>
</dbReference>
<dbReference type="InParanoid" id="A0A251SU40"/>
<reference evidence="2" key="2">
    <citation type="submission" date="2017-02" db="EMBL/GenBank/DDBJ databases">
        <title>Sunflower complete genome.</title>
        <authorList>
            <person name="Langlade N."/>
            <person name="Munos S."/>
        </authorList>
    </citation>
    <scope>NUCLEOTIDE SEQUENCE [LARGE SCALE GENOMIC DNA]</scope>
    <source>
        <tissue evidence="2">Leaves</tissue>
    </source>
</reference>
<dbReference type="EMBL" id="CM007902">
    <property type="protein sequence ID" value="OTG02002.1"/>
    <property type="molecule type" value="Genomic_DNA"/>
</dbReference>
<dbReference type="Proteomes" id="UP000215914">
    <property type="component" value="Chromosome 13"/>
</dbReference>
<reference evidence="1 3" key="1">
    <citation type="journal article" date="2017" name="Nature">
        <title>The sunflower genome provides insights into oil metabolism, flowering and Asterid evolution.</title>
        <authorList>
            <person name="Badouin H."/>
            <person name="Gouzy J."/>
            <person name="Grassa C.J."/>
            <person name="Murat F."/>
            <person name="Staton S.E."/>
            <person name="Cottret L."/>
            <person name="Lelandais-Briere C."/>
            <person name="Owens G.L."/>
            <person name="Carrere S."/>
            <person name="Mayjonade B."/>
            <person name="Legrand L."/>
            <person name="Gill N."/>
            <person name="Kane N.C."/>
            <person name="Bowers J.E."/>
            <person name="Hubner S."/>
            <person name="Bellec A."/>
            <person name="Berard A."/>
            <person name="Berges H."/>
            <person name="Blanchet N."/>
            <person name="Boniface M.C."/>
            <person name="Brunel D."/>
            <person name="Catrice O."/>
            <person name="Chaidir N."/>
            <person name="Claudel C."/>
            <person name="Donnadieu C."/>
            <person name="Faraut T."/>
            <person name="Fievet G."/>
            <person name="Helmstetter N."/>
            <person name="King M."/>
            <person name="Knapp S.J."/>
            <person name="Lai Z."/>
            <person name="Le Paslier M.C."/>
            <person name="Lippi Y."/>
            <person name="Lorenzon L."/>
            <person name="Mandel J.R."/>
            <person name="Marage G."/>
            <person name="Marchand G."/>
            <person name="Marquand E."/>
            <person name="Bret-Mestries E."/>
            <person name="Morien E."/>
            <person name="Nambeesan S."/>
            <person name="Nguyen T."/>
            <person name="Pegot-Espagnet P."/>
            <person name="Pouilly N."/>
            <person name="Raftis F."/>
            <person name="Sallet E."/>
            <person name="Schiex T."/>
            <person name="Thomas J."/>
            <person name="Vandecasteele C."/>
            <person name="Vares D."/>
            <person name="Vear F."/>
            <person name="Vautrin S."/>
            <person name="Crespi M."/>
            <person name="Mangin B."/>
            <person name="Burke J.M."/>
            <person name="Salse J."/>
            <person name="Munos S."/>
            <person name="Vincourt P."/>
            <person name="Rieseberg L.H."/>
            <person name="Langlade N.B."/>
        </authorList>
    </citation>
    <scope>NUCLEOTIDE SEQUENCE [LARGE SCALE GENOMIC DNA]</scope>
    <source>
        <strain evidence="3">cv. SF193</strain>
        <tissue evidence="1">Leaves</tissue>
    </source>
</reference>
<sequence>MFDFVGFPGCRSGERPVYPKGVSNLILEQTDLERFTQTIVFNRESIADDRRTVGGVFQTCRRPERAFHQSPVVLLRRKPVMFLGGRAQVGGSDSFKNYSNDGNEALNAFHRYSGNSVGHGDKFSTYARNTNVQDQSFNTYGTKATGGTGDFTAYAQDVNVPTMRFTSYSDDINGRVQTFKSYSENANASDHGWVKGDGGGGGGGDGLKVEMVAWWILIFKERGKKRSLLYWFFISFNCSRVI</sequence>
<dbReference type="InterPro" id="IPR051897">
    <property type="entry name" value="PG-associated_BURP"/>
</dbReference>
<accession>A0A251SU40</accession>
<name>A0A251SU40_HELAN</name>
<proteinExistence type="predicted"/>
<evidence type="ECO:0000313" key="1">
    <source>
        <dbReference type="EMBL" id="KAF5773906.1"/>
    </source>
</evidence>
<keyword evidence="3" id="KW-1185">Reference proteome</keyword>
<dbReference type="PANTHER" id="PTHR31458:SF2">
    <property type="entry name" value="POLYGALACTURONASE 1 BETA-LIKE PROTEIN 2"/>
    <property type="match status" value="1"/>
</dbReference>
<dbReference type="Gramene" id="mRNA:HanXRQr2_Chr13g0594081">
    <property type="protein sequence ID" value="CDS:HanXRQr2_Chr13g0594081.1"/>
    <property type="gene ID" value="HanXRQr2_Chr13g0594081"/>
</dbReference>
<protein>
    <submittedName>
        <fullName evidence="2">Uncharacterized protein</fullName>
    </submittedName>
</protein>
<evidence type="ECO:0000313" key="3">
    <source>
        <dbReference type="Proteomes" id="UP000215914"/>
    </source>
</evidence>
<dbReference type="STRING" id="4232.A0A251SU40"/>
<reference evidence="1" key="3">
    <citation type="submission" date="2020-06" db="EMBL/GenBank/DDBJ databases">
        <title>Helianthus annuus Genome sequencing and assembly Release 2.</title>
        <authorList>
            <person name="Gouzy J."/>
            <person name="Langlade N."/>
            <person name="Munos S."/>
        </authorList>
    </citation>
    <scope>NUCLEOTIDE SEQUENCE</scope>
    <source>
        <tissue evidence="1">Leaves</tissue>
    </source>
</reference>
<organism evidence="2 3">
    <name type="scientific">Helianthus annuus</name>
    <name type="common">Common sunflower</name>
    <dbReference type="NCBI Taxonomy" id="4232"/>
    <lineage>
        <taxon>Eukaryota</taxon>
        <taxon>Viridiplantae</taxon>
        <taxon>Streptophyta</taxon>
        <taxon>Embryophyta</taxon>
        <taxon>Tracheophyta</taxon>
        <taxon>Spermatophyta</taxon>
        <taxon>Magnoliopsida</taxon>
        <taxon>eudicotyledons</taxon>
        <taxon>Gunneridae</taxon>
        <taxon>Pentapetalae</taxon>
        <taxon>asterids</taxon>
        <taxon>campanulids</taxon>
        <taxon>Asterales</taxon>
        <taxon>Asteraceae</taxon>
        <taxon>Asteroideae</taxon>
        <taxon>Heliantheae alliance</taxon>
        <taxon>Heliantheae</taxon>
        <taxon>Helianthus</taxon>
    </lineage>
</organism>
<dbReference type="AlphaFoldDB" id="A0A251SU40"/>